<reference evidence="2" key="1">
    <citation type="submission" date="2021-02" db="EMBL/GenBank/DDBJ databases">
        <authorList>
            <person name="Nowell W R."/>
        </authorList>
    </citation>
    <scope>NUCLEOTIDE SEQUENCE</scope>
</reference>
<dbReference type="Proteomes" id="UP000663848">
    <property type="component" value="Unassembled WGS sequence"/>
</dbReference>
<name>A0A821R103_9BILA</name>
<evidence type="ECO:0008006" key="4">
    <source>
        <dbReference type="Google" id="ProtNLM"/>
    </source>
</evidence>
<dbReference type="EMBL" id="CAJNYT010003751">
    <property type="protein sequence ID" value="CAF3597395.1"/>
    <property type="molecule type" value="Genomic_DNA"/>
</dbReference>
<gene>
    <name evidence="1" type="ORF">GRG538_LOCUS22510</name>
    <name evidence="2" type="ORF">QYT958_LOCUS26035</name>
</gene>
<dbReference type="Gene3D" id="3.90.176.10">
    <property type="entry name" value="Toxin ADP-ribosyltransferase, Chain A, domain 1"/>
    <property type="match status" value="1"/>
</dbReference>
<dbReference type="EMBL" id="CAJOBR010006060">
    <property type="protein sequence ID" value="CAF4835432.1"/>
    <property type="molecule type" value="Genomic_DNA"/>
</dbReference>
<evidence type="ECO:0000313" key="3">
    <source>
        <dbReference type="Proteomes" id="UP000663848"/>
    </source>
</evidence>
<dbReference type="Proteomes" id="UP000663872">
    <property type="component" value="Unassembled WGS sequence"/>
</dbReference>
<proteinExistence type="predicted"/>
<accession>A0A821R103</accession>
<organism evidence="2 3">
    <name type="scientific">Rotaria socialis</name>
    <dbReference type="NCBI Taxonomy" id="392032"/>
    <lineage>
        <taxon>Eukaryota</taxon>
        <taxon>Metazoa</taxon>
        <taxon>Spiralia</taxon>
        <taxon>Gnathifera</taxon>
        <taxon>Rotifera</taxon>
        <taxon>Eurotatoria</taxon>
        <taxon>Bdelloidea</taxon>
        <taxon>Philodinida</taxon>
        <taxon>Philodinidae</taxon>
        <taxon>Rotaria</taxon>
    </lineage>
</organism>
<evidence type="ECO:0000313" key="2">
    <source>
        <dbReference type="EMBL" id="CAF4835432.1"/>
    </source>
</evidence>
<dbReference type="SUPFAM" id="SSF56399">
    <property type="entry name" value="ADP-ribosylation"/>
    <property type="match status" value="1"/>
</dbReference>
<dbReference type="AlphaFoldDB" id="A0A821R103"/>
<comment type="caution">
    <text evidence="2">The sequence shown here is derived from an EMBL/GenBank/DDBJ whole genome shotgun (WGS) entry which is preliminary data.</text>
</comment>
<sequence>MASYGENDDAEKEYLMEESEANRLLERHSHMDVFKKVQEAQVTFGDKSKKVPQRMYLQPIGRIPDYQNLPNSRQFDSEIVELYIENAKLHKDAVELWEKRHEYAIIEDDFGPTLEKLLNNGVDMSLNNLKNAIAKYDQKPKDVDMHVTKSKETFQYFTQRGVGRDEAQAFALAIAFYTGKYAAPMSMAANIVARQSKHGVLMASKDIAGVDTNAALIMYYLIKGLSHIDYYWGIVHRCIELTEEDIADYKPGEIVTWLQFSSADKREKGSTWFTKRNTIMTIFSLTGRSIRYFSNCDKTEDEVLFLPHSSFLVCHLDFDENLKKNRIFLRQIELGLCKNVVMWVDDNIFNPNWENKEHMEKASTQGTRVNVHFIPKSSTELALAFLRSPFGERLKLSETFRFVTDMKRTNENQSNNAGARFVHEARALEFNQSCLIFTKNEAAAQEKLNKVFARQKQTAIKTGSRNIDLENFVTFK</sequence>
<evidence type="ECO:0000313" key="1">
    <source>
        <dbReference type="EMBL" id="CAF3597395.1"/>
    </source>
</evidence>
<protein>
    <recommendedName>
        <fullName evidence="4">NAD(P)(+)--arginine ADP-ribosyltransferase</fullName>
    </recommendedName>
</protein>